<keyword evidence="2" id="KW-1133">Transmembrane helix</keyword>
<gene>
    <name evidence="3" type="ORF">SVA_3093</name>
</gene>
<dbReference type="RefSeq" id="WP_096462024.1">
    <property type="nucleotide sequence ID" value="NZ_AP014936.1"/>
</dbReference>
<dbReference type="Pfam" id="PF05309">
    <property type="entry name" value="TraE"/>
    <property type="match status" value="1"/>
</dbReference>
<keyword evidence="4" id="KW-1185">Reference proteome</keyword>
<reference evidence="3 4" key="1">
    <citation type="submission" date="2015-08" db="EMBL/GenBank/DDBJ databases">
        <title>Complete genome sequence of Sulfurifustis variabilis.</title>
        <authorList>
            <person name="Miura A."/>
            <person name="Kojima H."/>
            <person name="Fukui M."/>
        </authorList>
    </citation>
    <scope>NUCLEOTIDE SEQUENCE [LARGE SCALE GENOMIC DNA]</scope>
    <source>
        <strain evidence="4">skN76</strain>
    </source>
</reference>
<feature type="transmembrane region" description="Helical" evidence="2">
    <location>
        <begin position="21"/>
        <end position="39"/>
    </location>
</feature>
<proteinExistence type="predicted"/>
<dbReference type="EMBL" id="AP014936">
    <property type="protein sequence ID" value="BAU49641.1"/>
    <property type="molecule type" value="Genomic_DNA"/>
</dbReference>
<accession>A0A1B4VCR5</accession>
<evidence type="ECO:0000256" key="1">
    <source>
        <dbReference type="SAM" id="MobiDB-lite"/>
    </source>
</evidence>
<dbReference type="KEGG" id="sva:SVA_3093"/>
<evidence type="ECO:0000256" key="2">
    <source>
        <dbReference type="SAM" id="Phobius"/>
    </source>
</evidence>
<dbReference type="OrthoDB" id="7405099at2"/>
<dbReference type="Proteomes" id="UP000218899">
    <property type="component" value="Chromosome"/>
</dbReference>
<organism evidence="3 4">
    <name type="scientific">Sulfurifustis variabilis</name>
    <dbReference type="NCBI Taxonomy" id="1675686"/>
    <lineage>
        <taxon>Bacteria</taxon>
        <taxon>Pseudomonadati</taxon>
        <taxon>Pseudomonadota</taxon>
        <taxon>Gammaproteobacteria</taxon>
        <taxon>Acidiferrobacterales</taxon>
        <taxon>Acidiferrobacteraceae</taxon>
        <taxon>Sulfurifustis</taxon>
    </lineage>
</organism>
<evidence type="ECO:0000313" key="3">
    <source>
        <dbReference type="EMBL" id="BAU49641.1"/>
    </source>
</evidence>
<dbReference type="AlphaFoldDB" id="A0A1B4VCR5"/>
<sequence length="215" mass="24006">MNWGKFFATWDGMRLENRVQRYVIFGLIASNVVVGLAAFTRGEVVVLTPPELTQPMKVARDRADQSFAESWSLVVAGLLGNVTPGNADDLKRLITPLLAPSVYQDVVNALARQVEQIKLDRVTMRFEPREVIFEPKTEKVFVVGNSIVSGPMGRDDRDARTYELIVKVRAYQPYVTHLETYRGQPRTLENLARLEKTTSPAATAEAAADAREAAR</sequence>
<keyword evidence="2" id="KW-0812">Transmembrane</keyword>
<evidence type="ECO:0000313" key="4">
    <source>
        <dbReference type="Proteomes" id="UP000218899"/>
    </source>
</evidence>
<protein>
    <submittedName>
        <fullName evidence="3">Conjugal transfer pilus assembly protein TraE</fullName>
    </submittedName>
</protein>
<feature type="region of interest" description="Disordered" evidence="1">
    <location>
        <begin position="196"/>
        <end position="215"/>
    </location>
</feature>
<name>A0A1B4VCR5_9GAMM</name>
<keyword evidence="2" id="KW-0472">Membrane</keyword>
<dbReference type="InterPro" id="IPR007973">
    <property type="entry name" value="Pilus_assembly_TraE"/>
</dbReference>